<proteinExistence type="predicted"/>
<protein>
    <submittedName>
        <fullName evidence="2">Uncharacterized protein</fullName>
    </submittedName>
</protein>
<organism evidence="2 3">
    <name type="scientific">Coccidioides immitis RMSCC 3703</name>
    <dbReference type="NCBI Taxonomy" id="454286"/>
    <lineage>
        <taxon>Eukaryota</taxon>
        <taxon>Fungi</taxon>
        <taxon>Dikarya</taxon>
        <taxon>Ascomycota</taxon>
        <taxon>Pezizomycotina</taxon>
        <taxon>Eurotiomycetes</taxon>
        <taxon>Eurotiomycetidae</taxon>
        <taxon>Onygenales</taxon>
        <taxon>Onygenaceae</taxon>
        <taxon>Coccidioides</taxon>
    </lineage>
</organism>
<accession>A0A0J8QVL3</accession>
<sequence length="146" mass="15541">MAPELAVTTSSKNRSRKNRTASDRVTISSATIASVEGKQGKSGLHKSNSGSGTIGVGQSAREKLSYAALARAGLIIDIAAKGASGDCRFISRNVLGIATRQAWPSTLAHELEGEDVWCVRTARQWGKRERQRKTETDACCHGAGSR</sequence>
<dbReference type="EMBL" id="DS268139">
    <property type="protein sequence ID" value="KMU75353.1"/>
    <property type="molecule type" value="Genomic_DNA"/>
</dbReference>
<name>A0A0J8QVL3_COCIT</name>
<evidence type="ECO:0000256" key="1">
    <source>
        <dbReference type="SAM" id="MobiDB-lite"/>
    </source>
</evidence>
<reference evidence="3" key="1">
    <citation type="journal article" date="2010" name="Genome Res.">
        <title>Population genomic sequencing of Coccidioides fungi reveals recent hybridization and transposon control.</title>
        <authorList>
            <person name="Neafsey D.E."/>
            <person name="Barker B.M."/>
            <person name="Sharpton T.J."/>
            <person name="Stajich J.E."/>
            <person name="Park D.J."/>
            <person name="Whiston E."/>
            <person name="Hung C.-Y."/>
            <person name="McMahan C."/>
            <person name="White J."/>
            <person name="Sykes S."/>
            <person name="Heiman D."/>
            <person name="Young S."/>
            <person name="Zeng Q."/>
            <person name="Abouelleil A."/>
            <person name="Aftuck L."/>
            <person name="Bessette D."/>
            <person name="Brown A."/>
            <person name="FitzGerald M."/>
            <person name="Lui A."/>
            <person name="Macdonald J.P."/>
            <person name="Priest M."/>
            <person name="Orbach M.J."/>
            <person name="Galgiani J.N."/>
            <person name="Kirkland T.N."/>
            <person name="Cole G.T."/>
            <person name="Birren B.W."/>
            <person name="Henn M.R."/>
            <person name="Taylor J.W."/>
            <person name="Rounsley S.D."/>
        </authorList>
    </citation>
    <scope>NUCLEOTIDE SEQUENCE [LARGE SCALE GENOMIC DNA]</scope>
    <source>
        <strain evidence="3">RMSCC 3703</strain>
    </source>
</reference>
<feature type="region of interest" description="Disordered" evidence="1">
    <location>
        <begin position="37"/>
        <end position="56"/>
    </location>
</feature>
<feature type="region of interest" description="Disordered" evidence="1">
    <location>
        <begin position="1"/>
        <end position="26"/>
    </location>
</feature>
<evidence type="ECO:0000313" key="2">
    <source>
        <dbReference type="EMBL" id="KMU75353.1"/>
    </source>
</evidence>
<dbReference type="AlphaFoldDB" id="A0A0J8QVL3"/>
<dbReference type="Proteomes" id="UP000054559">
    <property type="component" value="Unassembled WGS sequence"/>
</dbReference>
<evidence type="ECO:0000313" key="3">
    <source>
        <dbReference type="Proteomes" id="UP000054559"/>
    </source>
</evidence>
<gene>
    <name evidence="2" type="ORF">CISG_04772</name>
</gene>